<name>A0A239FMH9_9FIRM</name>
<evidence type="ECO:0000256" key="1">
    <source>
        <dbReference type="PROSITE-ProRule" id="PRU00339"/>
    </source>
</evidence>
<accession>A0A239FMH9</accession>
<keyword evidence="4" id="KW-1185">Reference proteome</keyword>
<keyword evidence="1" id="KW-0802">TPR repeat</keyword>
<dbReference type="GO" id="GO:0003677">
    <property type="term" value="F:DNA binding"/>
    <property type="evidence" value="ECO:0007669"/>
    <property type="project" value="UniProtKB-KW"/>
</dbReference>
<keyword evidence="3" id="KW-0238">DNA-binding</keyword>
<gene>
    <name evidence="3" type="ORF">SAMN05446037_101396</name>
</gene>
<dbReference type="InterPro" id="IPR011990">
    <property type="entry name" value="TPR-like_helical_dom_sf"/>
</dbReference>
<dbReference type="AlphaFoldDB" id="A0A239FMH9"/>
<dbReference type="SMART" id="SM01043">
    <property type="entry name" value="BTAD"/>
    <property type="match status" value="1"/>
</dbReference>
<dbReference type="Gene3D" id="1.10.10.10">
    <property type="entry name" value="Winged helix-like DNA-binding domain superfamily/Winged helix DNA-binding domain"/>
    <property type="match status" value="1"/>
</dbReference>
<evidence type="ECO:0000313" key="4">
    <source>
        <dbReference type="Proteomes" id="UP000198304"/>
    </source>
</evidence>
<organism evidence="3 4">
    <name type="scientific">Anaerovirgula multivorans</name>
    <dbReference type="NCBI Taxonomy" id="312168"/>
    <lineage>
        <taxon>Bacteria</taxon>
        <taxon>Bacillati</taxon>
        <taxon>Bacillota</taxon>
        <taxon>Clostridia</taxon>
        <taxon>Peptostreptococcales</taxon>
        <taxon>Natronincolaceae</taxon>
        <taxon>Anaerovirgula</taxon>
    </lineage>
</organism>
<sequence length="451" mass="53491">MMLNAKFMGQLDFSIDEKSITTSLSEKACGVLCYLMMSSPKFHYREHVAGMFWEKSDKNSASSNLRYILWIIRKNLDSNGKKNQYILSPNKSTIKFSEEHICGLDVFQFKDFIKKANTHKSSETDRIILLKKAAELYRGGFLEDFYIQDAPIFNDWVFYEREDLQRLYFQVQFKLSEEYVNLRQYNQAILPLKKLIKIDPLHEELYYRLIKLYALSGHRIAAIEVYQQLKKTLREELNISPMKETQTLFKSISTGRELKIPVTLPTMMTKNVYNQLVPYEKAGIHMKFLMVSSKSKLGESQKKLKEVTLNHREVTIEIGKLPGKRILYEGIYEIIEEYIKLLKNQDDSSYLKETLLELDNFKEINSSNEYFLFQQLCSMLQRISLDRIIINIHHLHFYDEKIFDFLSFLSRKCQNTNITILGVFDTSWDHQRFQLFEKAFQQEENFEFIYL</sequence>
<dbReference type="SUPFAM" id="SSF48452">
    <property type="entry name" value="TPR-like"/>
    <property type="match status" value="1"/>
</dbReference>
<dbReference type="InterPro" id="IPR036388">
    <property type="entry name" value="WH-like_DNA-bd_sf"/>
</dbReference>
<dbReference type="InterPro" id="IPR016032">
    <property type="entry name" value="Sig_transdc_resp-reg_C-effctor"/>
</dbReference>
<feature type="domain" description="Bacterial transcriptional activator" evidence="2">
    <location>
        <begin position="104"/>
        <end position="253"/>
    </location>
</feature>
<protein>
    <submittedName>
        <fullName evidence="3">DNA-binding transcriptional activator of the SARP family</fullName>
    </submittedName>
</protein>
<dbReference type="PROSITE" id="PS50005">
    <property type="entry name" value="TPR"/>
    <property type="match status" value="1"/>
</dbReference>
<dbReference type="SUPFAM" id="SSF46894">
    <property type="entry name" value="C-terminal effector domain of the bipartite response regulators"/>
    <property type="match status" value="1"/>
</dbReference>
<dbReference type="EMBL" id="FZOJ01000013">
    <property type="protein sequence ID" value="SNS58075.1"/>
    <property type="molecule type" value="Genomic_DNA"/>
</dbReference>
<dbReference type="Proteomes" id="UP000198304">
    <property type="component" value="Unassembled WGS sequence"/>
</dbReference>
<proteinExistence type="predicted"/>
<dbReference type="InterPro" id="IPR051677">
    <property type="entry name" value="AfsR-DnrI-RedD_regulator"/>
</dbReference>
<reference evidence="3 4" key="1">
    <citation type="submission" date="2017-06" db="EMBL/GenBank/DDBJ databases">
        <authorList>
            <person name="Kim H.J."/>
            <person name="Triplett B.A."/>
        </authorList>
    </citation>
    <scope>NUCLEOTIDE SEQUENCE [LARGE SCALE GENOMIC DNA]</scope>
    <source>
        <strain evidence="3 4">SCA</strain>
    </source>
</reference>
<dbReference type="OrthoDB" id="190810at2"/>
<dbReference type="GO" id="GO:0006355">
    <property type="term" value="P:regulation of DNA-templated transcription"/>
    <property type="evidence" value="ECO:0007669"/>
    <property type="project" value="InterPro"/>
</dbReference>
<dbReference type="RefSeq" id="WP_089283532.1">
    <property type="nucleotide sequence ID" value="NZ_FZOJ01000013.1"/>
</dbReference>
<dbReference type="InterPro" id="IPR019734">
    <property type="entry name" value="TPR_rpt"/>
</dbReference>
<evidence type="ECO:0000313" key="3">
    <source>
        <dbReference type="EMBL" id="SNS58075.1"/>
    </source>
</evidence>
<evidence type="ECO:0000259" key="2">
    <source>
        <dbReference type="SMART" id="SM01043"/>
    </source>
</evidence>
<dbReference type="Pfam" id="PF03704">
    <property type="entry name" value="BTAD"/>
    <property type="match status" value="1"/>
</dbReference>
<dbReference type="Gene3D" id="1.25.40.10">
    <property type="entry name" value="Tetratricopeptide repeat domain"/>
    <property type="match status" value="1"/>
</dbReference>
<dbReference type="InterPro" id="IPR005158">
    <property type="entry name" value="BTAD"/>
</dbReference>
<feature type="repeat" description="TPR" evidence="1">
    <location>
        <begin position="169"/>
        <end position="202"/>
    </location>
</feature>
<dbReference type="PANTHER" id="PTHR35807">
    <property type="entry name" value="TRANSCRIPTIONAL REGULATOR REDD-RELATED"/>
    <property type="match status" value="1"/>
</dbReference>